<feature type="domain" description="ATPase V1 complex subunit H C-terminal" evidence="7">
    <location>
        <begin position="329"/>
        <end position="444"/>
    </location>
</feature>
<accession>A0A6G1SHD7</accession>
<protein>
    <recommendedName>
        <fullName evidence="6">V-type proton ATPase subunit H</fullName>
    </recommendedName>
</protein>
<dbReference type="Pfam" id="PF03224">
    <property type="entry name" value="V-ATPase_H_N"/>
    <property type="match status" value="1"/>
</dbReference>
<dbReference type="InterPro" id="IPR004908">
    <property type="entry name" value="ATPase_V1-cplx_hsu"/>
</dbReference>
<dbReference type="GO" id="GO:0005765">
    <property type="term" value="C:lysosomal membrane"/>
    <property type="evidence" value="ECO:0007669"/>
    <property type="project" value="TreeGrafter"/>
</dbReference>
<dbReference type="GO" id="GO:0000221">
    <property type="term" value="C:vacuolar proton-transporting V-type ATPase, V1 domain"/>
    <property type="evidence" value="ECO:0007669"/>
    <property type="project" value="UniProtKB-UniRule"/>
</dbReference>
<dbReference type="PANTHER" id="PTHR10698:SF0">
    <property type="entry name" value="V-TYPE PROTON ATPASE SUBUNIT H"/>
    <property type="match status" value="1"/>
</dbReference>
<evidence type="ECO:0000256" key="2">
    <source>
        <dbReference type="ARBA" id="ARBA00022448"/>
    </source>
</evidence>
<dbReference type="FunFam" id="1.25.40.150:FF:000001">
    <property type="entry name" value="V-type proton ATPase subunit H"/>
    <property type="match status" value="1"/>
</dbReference>
<dbReference type="AlphaFoldDB" id="A0A6G1SHD7"/>
<gene>
    <name evidence="8" type="primary">VhaSFD</name>
    <name evidence="8" type="ORF">g.1900</name>
</gene>
<comment type="function">
    <text evidence="5">Subunit of the V1 complex of vacuolar(H+)-ATPase (V-ATPase), a multisubunit enzyme composed of a peripheral complex (V1) that hydrolyzes ATP and a membrane integral complex (V0) that translocates protons. V-ATPase is responsible for acidifying and maintaining the pH of intracellular compartments and in some cell types, is targeted to the plasma membrane, where it is responsible for acidifying the extracellular environment. Subunit H is essential for V-ATPase activity, but not for the assembly of the complex.</text>
</comment>
<keyword evidence="4 6" id="KW-0406">Ion transport</keyword>
<name>A0A6G1SHD7_9ACAR</name>
<organism evidence="8">
    <name type="scientific">Aceria tosichella</name>
    <name type="common">wheat curl mite</name>
    <dbReference type="NCBI Taxonomy" id="561515"/>
    <lineage>
        <taxon>Eukaryota</taxon>
        <taxon>Metazoa</taxon>
        <taxon>Ecdysozoa</taxon>
        <taxon>Arthropoda</taxon>
        <taxon>Chelicerata</taxon>
        <taxon>Arachnida</taxon>
        <taxon>Acari</taxon>
        <taxon>Acariformes</taxon>
        <taxon>Trombidiformes</taxon>
        <taxon>Prostigmata</taxon>
        <taxon>Eupodina</taxon>
        <taxon>Eriophyoidea</taxon>
        <taxon>Eriophyidae</taxon>
        <taxon>Eriophyinae</taxon>
        <taxon>Aceriini</taxon>
        <taxon>Aceria</taxon>
    </lineage>
</organism>
<keyword evidence="3 6" id="KW-0375">Hydrogen ion transport</keyword>
<evidence type="ECO:0000313" key="8">
    <source>
        <dbReference type="EMBL" id="MDE49587.1"/>
    </source>
</evidence>
<dbReference type="InterPro" id="IPR011989">
    <property type="entry name" value="ARM-like"/>
</dbReference>
<evidence type="ECO:0000256" key="6">
    <source>
        <dbReference type="PIRNR" id="PIRNR032184"/>
    </source>
</evidence>
<comment type="subunit">
    <text evidence="6">V-ATPase is a heteromultimeric enzyme made up of two complexes: the ATP-hydrolytic V1 complex and the proton translocation V0 complex.</text>
</comment>
<dbReference type="Gene3D" id="1.25.40.150">
    <property type="entry name" value="V-type ATPase, subunit H, C-terminal domain"/>
    <property type="match status" value="1"/>
</dbReference>
<sequence>MVQGKTNINQMPDEIWVQANEIKSNRVSWQSYLQSQMINQEDFNFITTFERLSGEQKAKFIQENRFQCAKTFLSLIEHISKDQTIQYILILIDDMLNEDRARVEIFREYCKKINVSVWNPFLMLFNRRDGFIINMSCRIIAKITCWSSEQMDGPDLTRYLSWLRDQISDPSNTYLQSVTRCLQMMLRIDNYRRAFDAIDGIATLERVFSHERLNFQMQYQLAFCCWVLTFNSELARKMKKFKIIQSLADILRESVKEKVKRIVLAVFRNLIQNVEDREIARENAIIMVQCKVMKQLEIIKQSIGPNSDPEMVEDVEFLIGVLQESVQDLSSFDEYATELKCGRLEWSPVHNSEKFWRENAHRLNENNYELLKILISLLETSKDPLVMSVAAHDLGEYVRHYPRGKLVTESLGGKNLVMQRLTHEDPNVRYEALLCVQKLMVQNWEYLGKQLKQS</sequence>
<proteinExistence type="inferred from homology"/>
<reference evidence="8" key="1">
    <citation type="submission" date="2018-10" db="EMBL/GenBank/DDBJ databases">
        <title>Transcriptome assembly of Aceria tosichella (Wheat curl mite) Type 2.</title>
        <authorList>
            <person name="Scully E.D."/>
            <person name="Geib S.M."/>
            <person name="Palmer N.A."/>
            <person name="Gupta A.K."/>
            <person name="Sarath G."/>
            <person name="Tatineni S."/>
        </authorList>
    </citation>
    <scope>NUCLEOTIDE SEQUENCE</scope>
    <source>
        <strain evidence="8">LincolnNE</strain>
    </source>
</reference>
<dbReference type="InterPro" id="IPR016024">
    <property type="entry name" value="ARM-type_fold"/>
</dbReference>
<dbReference type="PANTHER" id="PTHR10698">
    <property type="entry name" value="V-TYPE PROTON ATPASE SUBUNIT H"/>
    <property type="match status" value="1"/>
</dbReference>
<evidence type="ECO:0000256" key="4">
    <source>
        <dbReference type="ARBA" id="ARBA00023065"/>
    </source>
</evidence>
<keyword evidence="2 6" id="KW-0813">Transport</keyword>
<dbReference type="InterPro" id="IPR038497">
    <property type="entry name" value="ATPase_V1-cplx_hsu_C_sf"/>
</dbReference>
<dbReference type="Pfam" id="PF11698">
    <property type="entry name" value="V-ATPase_H_C"/>
    <property type="match status" value="1"/>
</dbReference>
<comment type="similarity">
    <text evidence="1 6">Belongs to the V-ATPase H subunit family.</text>
</comment>
<dbReference type="CDD" id="cd00256">
    <property type="entry name" value="VATPase_H"/>
    <property type="match status" value="1"/>
</dbReference>
<dbReference type="Gene3D" id="1.25.10.10">
    <property type="entry name" value="Leucine-rich Repeat Variant"/>
    <property type="match status" value="1"/>
</dbReference>
<evidence type="ECO:0000259" key="7">
    <source>
        <dbReference type="Pfam" id="PF11698"/>
    </source>
</evidence>
<evidence type="ECO:0000256" key="3">
    <source>
        <dbReference type="ARBA" id="ARBA00022781"/>
    </source>
</evidence>
<dbReference type="PIRSF" id="PIRSF032184">
    <property type="entry name" value="ATPase_V1_H"/>
    <property type="match status" value="1"/>
</dbReference>
<dbReference type="InterPro" id="IPR011987">
    <property type="entry name" value="ATPase_V1-cplx_hsu_C"/>
</dbReference>
<dbReference type="SUPFAM" id="SSF48371">
    <property type="entry name" value="ARM repeat"/>
    <property type="match status" value="1"/>
</dbReference>
<evidence type="ECO:0000256" key="1">
    <source>
        <dbReference type="ARBA" id="ARBA00008613"/>
    </source>
</evidence>
<dbReference type="FunFam" id="1.25.10.10:FF:000067">
    <property type="entry name" value="V-type proton ATPase subunit H"/>
    <property type="match status" value="1"/>
</dbReference>
<dbReference type="GO" id="GO:0046961">
    <property type="term" value="F:proton-transporting ATPase activity, rotational mechanism"/>
    <property type="evidence" value="ECO:0007669"/>
    <property type="project" value="UniProtKB-UniRule"/>
</dbReference>
<dbReference type="EMBL" id="GGYP01004816">
    <property type="protein sequence ID" value="MDE49587.1"/>
    <property type="molecule type" value="Transcribed_RNA"/>
</dbReference>
<evidence type="ECO:0000256" key="5">
    <source>
        <dbReference type="ARBA" id="ARBA00046225"/>
    </source>
</evidence>